<accession>A0A0A9Y7H5</accession>
<reference evidence="1" key="2">
    <citation type="submission" date="2014-07" db="EMBL/GenBank/DDBJ databases">
        <authorList>
            <person name="Hull J."/>
        </authorList>
    </citation>
    <scope>NUCLEOTIDE SEQUENCE</scope>
</reference>
<keyword evidence="1" id="KW-0675">Receptor</keyword>
<protein>
    <submittedName>
        <fullName evidence="1">Putative G-protein coupled receptor Mth-like 1</fullName>
    </submittedName>
</protein>
<name>A0A0A9Y7H5_LYGHE</name>
<reference evidence="1" key="1">
    <citation type="journal article" date="2014" name="PLoS ONE">
        <title>Transcriptome-Based Identification of ABC Transporters in the Western Tarnished Plant Bug Lygus hesperus.</title>
        <authorList>
            <person name="Hull J.J."/>
            <person name="Chaney K."/>
            <person name="Geib S.M."/>
            <person name="Fabrick J.A."/>
            <person name="Brent C.S."/>
            <person name="Walsh D."/>
            <person name="Lavine L.C."/>
        </authorList>
    </citation>
    <scope>NUCLEOTIDE SEQUENCE</scope>
</reference>
<evidence type="ECO:0000313" key="1">
    <source>
        <dbReference type="EMBL" id="JAG27043.1"/>
    </source>
</evidence>
<gene>
    <name evidence="1" type="primary">mthl1_0</name>
    <name evidence="1" type="ORF">CM83_8425</name>
</gene>
<organism evidence="1">
    <name type="scientific">Lygus hesperus</name>
    <name type="common">Western plant bug</name>
    <dbReference type="NCBI Taxonomy" id="30085"/>
    <lineage>
        <taxon>Eukaryota</taxon>
        <taxon>Metazoa</taxon>
        <taxon>Ecdysozoa</taxon>
        <taxon>Arthropoda</taxon>
        <taxon>Hexapoda</taxon>
        <taxon>Insecta</taxon>
        <taxon>Pterygota</taxon>
        <taxon>Neoptera</taxon>
        <taxon>Paraneoptera</taxon>
        <taxon>Hemiptera</taxon>
        <taxon>Heteroptera</taxon>
        <taxon>Panheteroptera</taxon>
        <taxon>Cimicomorpha</taxon>
        <taxon>Miridae</taxon>
        <taxon>Mirini</taxon>
        <taxon>Lygus</taxon>
    </lineage>
</organism>
<proteinExistence type="predicted"/>
<sequence>MKTEKMLDLDDFFCNVRMTVRSDGTKFIFRDDGTLIVRFPDCTEIRTDSWMNKTEYFVPWSGREIIKWFEFALDDMETLIDSEVGDSTSPGTSTLGSTFIEDIDKITTFGDR</sequence>
<feature type="non-terminal residue" evidence="1">
    <location>
        <position position="112"/>
    </location>
</feature>
<dbReference type="EMBL" id="GBHO01016561">
    <property type="protein sequence ID" value="JAG27043.1"/>
    <property type="molecule type" value="Transcribed_RNA"/>
</dbReference>
<dbReference type="AlphaFoldDB" id="A0A0A9Y7H5"/>